<reference evidence="1 2" key="1">
    <citation type="journal article" date="2022" name="Nat. Ecol. Evol.">
        <title>A masculinizing supergene underlies an exaggerated male reproductive morph in a spider.</title>
        <authorList>
            <person name="Hendrickx F."/>
            <person name="De Corte Z."/>
            <person name="Sonet G."/>
            <person name="Van Belleghem S.M."/>
            <person name="Kostlbacher S."/>
            <person name="Vangestel C."/>
        </authorList>
    </citation>
    <scope>NUCLEOTIDE SEQUENCE [LARGE SCALE GENOMIC DNA]</scope>
    <source>
        <strain evidence="1">W744_W776</strain>
    </source>
</reference>
<proteinExistence type="predicted"/>
<keyword evidence="2" id="KW-1185">Reference proteome</keyword>
<dbReference type="Proteomes" id="UP000827092">
    <property type="component" value="Unassembled WGS sequence"/>
</dbReference>
<evidence type="ECO:0000313" key="2">
    <source>
        <dbReference type="Proteomes" id="UP000827092"/>
    </source>
</evidence>
<evidence type="ECO:0000313" key="1">
    <source>
        <dbReference type="EMBL" id="KAG8200285.1"/>
    </source>
</evidence>
<organism evidence="1 2">
    <name type="scientific">Oedothorax gibbosus</name>
    <dbReference type="NCBI Taxonomy" id="931172"/>
    <lineage>
        <taxon>Eukaryota</taxon>
        <taxon>Metazoa</taxon>
        <taxon>Ecdysozoa</taxon>
        <taxon>Arthropoda</taxon>
        <taxon>Chelicerata</taxon>
        <taxon>Arachnida</taxon>
        <taxon>Araneae</taxon>
        <taxon>Araneomorphae</taxon>
        <taxon>Entelegynae</taxon>
        <taxon>Araneoidea</taxon>
        <taxon>Linyphiidae</taxon>
        <taxon>Erigoninae</taxon>
        <taxon>Oedothorax</taxon>
    </lineage>
</organism>
<gene>
    <name evidence="1" type="ORF">JTE90_021935</name>
</gene>
<dbReference type="EMBL" id="JAFNEN010000017">
    <property type="protein sequence ID" value="KAG8200285.1"/>
    <property type="molecule type" value="Genomic_DNA"/>
</dbReference>
<comment type="caution">
    <text evidence="1">The sequence shown here is derived from an EMBL/GenBank/DDBJ whole genome shotgun (WGS) entry which is preliminary data.</text>
</comment>
<sequence length="108" mass="12486">MGGGCEYSRSNSKWMNVTREKKVYSMFRNWLEEKFFLVNLGHRVELPSCLSGGRVNLHLRMGYTVTVTRGLYIRQSPLPLMECSGKQLVMLWNMCSNVRRGLDVNHGK</sequence>
<dbReference type="AlphaFoldDB" id="A0AAV6VW20"/>
<protein>
    <submittedName>
        <fullName evidence="1">Uncharacterized protein</fullName>
    </submittedName>
</protein>
<accession>A0AAV6VW20</accession>
<name>A0AAV6VW20_9ARAC</name>